<dbReference type="InterPro" id="IPR011765">
    <property type="entry name" value="Pept_M16_N"/>
</dbReference>
<dbReference type="Pfam" id="PF22516">
    <property type="entry name" value="PreP_C"/>
    <property type="match status" value="1"/>
</dbReference>
<gene>
    <name evidence="3" type="ORF">ACJDT4_06355</name>
</gene>
<dbReference type="SUPFAM" id="SSF63411">
    <property type="entry name" value="LuxS/MPP-like metallohydrolase"/>
    <property type="match status" value="4"/>
</dbReference>
<comment type="caution">
    <text evidence="3">The sequence shown here is derived from an EMBL/GenBank/DDBJ whole genome shotgun (WGS) entry which is preliminary data.</text>
</comment>
<feature type="domain" description="Peptidase M16C associated" evidence="2">
    <location>
        <begin position="464"/>
        <end position="714"/>
    </location>
</feature>
<proteinExistence type="predicted"/>
<dbReference type="Pfam" id="PF08367">
    <property type="entry name" value="M16C_assoc"/>
    <property type="match status" value="1"/>
</dbReference>
<name>A0ABW8TBX9_9CLOT</name>
<dbReference type="EMBL" id="JBJIAA010000004">
    <property type="protein sequence ID" value="MFL0250039.1"/>
    <property type="molecule type" value="Genomic_DNA"/>
</dbReference>
<evidence type="ECO:0000256" key="1">
    <source>
        <dbReference type="SAM" id="Coils"/>
    </source>
</evidence>
<keyword evidence="1" id="KW-0175">Coiled coil</keyword>
<evidence type="ECO:0000313" key="4">
    <source>
        <dbReference type="Proteomes" id="UP001623592"/>
    </source>
</evidence>
<dbReference type="Pfam" id="PF00675">
    <property type="entry name" value="Peptidase_M16"/>
    <property type="match status" value="1"/>
</dbReference>
<keyword evidence="4" id="KW-1185">Reference proteome</keyword>
<evidence type="ECO:0000313" key="3">
    <source>
        <dbReference type="EMBL" id="MFL0250039.1"/>
    </source>
</evidence>
<dbReference type="InterPro" id="IPR011249">
    <property type="entry name" value="Metalloenz_LuxS/M16"/>
</dbReference>
<sequence length="975" mass="113204">MKFKVGDVYFGFKLEDEVSIDEIKSIGRVFTHVKSGAKLVSLENDDDNKTFSITFKTLPQNNKGIPHIMEHSVLCGSKKFPVKEPFVEILKGSLNTYLNAATYPDKTVYPVASRNYKDFRNLMDVYLDAVFYPAIYEKPEIFMQEGWHYDIDDSSGDFDYTGIVYNEMKGAYSSPVSTLLRTVDETLFKDNIYKFDSGGKPEEIVKLSRAEFIKFHREYYHPSNSIIYLYGDINLDEELKFINDEYLNKFSKVDIKNNIVKQEAFEKIAEKEVEYSISSSESEEDKTFFCLSFCTGSILDEEMYFALDILESILLGLSSSPLKRALIEANIGKDVFGVFDNSILQPTFSIILKDSNLIEKDKFKDIVFKVLEDLCKNGIDKKVIEAVINAREFEIKEADYESYPRGLEYNEKILDRMLYGGEPFENLKFEKKLKKIKDSVEHNYFEKIIQKYFLNNKHSALITVKPKKNLEYETNKTLLENLRTFKDGLTKSELEEIFKQNRKLKLRNETPDRKEDLEKIPMLSIKDINPKADYFESEKINQDGVDILYTPLSTNGINYINLYFDAAVVPAHMIPYLSMLSIFIGRMNTERYDFKDLSNEVNMNVGGMDFSLEPYSDIKEVDKYVPEFVVRTKVLKEKTHMLFEFLEEIINKTVYDDYKRLKELIEELKSRLEMSMQSRAHRVASVRLGSYYSQMYKYVDLISGIEFYKFLCELEKNFDREKKNISEKLKECVELVFSSNNMIVGYGGDRSSLNEFLKLFNEFKNKLKANNIVKYKYDFELKKLNEGIITSSKVQCVAKGYNFKKLNFNNSGILSVIKSIASYDYLWSKVRVQGGAYGAFASFSGSGNMNLCSYRDPGLTQTLEVYDEFSRYIKNFDADYREITKYILGTISGIDMPLSNASKCERTVLHYIANIDMEYIQRIRDEIINADIQSIRKCSELIEACMKENYLCVIGNEQKINENSDKFQKIINIFG</sequence>
<organism evidence="3 4">
    <name type="scientific">Clostridium neuense</name>
    <dbReference type="NCBI Taxonomy" id="1728934"/>
    <lineage>
        <taxon>Bacteria</taxon>
        <taxon>Bacillati</taxon>
        <taxon>Bacillota</taxon>
        <taxon>Clostridia</taxon>
        <taxon>Eubacteriales</taxon>
        <taxon>Clostridiaceae</taxon>
        <taxon>Clostridium</taxon>
    </lineage>
</organism>
<dbReference type="RefSeq" id="WP_406786704.1">
    <property type="nucleotide sequence ID" value="NZ_JBJIAA010000004.1"/>
</dbReference>
<protein>
    <submittedName>
        <fullName evidence="3">Insulinase family protein</fullName>
    </submittedName>
</protein>
<dbReference type="Pfam" id="PF05193">
    <property type="entry name" value="Peptidase_M16_C"/>
    <property type="match status" value="1"/>
</dbReference>
<dbReference type="Proteomes" id="UP001623592">
    <property type="component" value="Unassembled WGS sequence"/>
</dbReference>
<dbReference type="InterPro" id="IPR055130">
    <property type="entry name" value="PreP_C"/>
</dbReference>
<dbReference type="Gene3D" id="3.30.830.10">
    <property type="entry name" value="Metalloenzyme, LuxS/M16 peptidase-like"/>
    <property type="match status" value="4"/>
</dbReference>
<dbReference type="PANTHER" id="PTHR43016:SF13">
    <property type="entry name" value="PRESEQUENCE PROTEASE, MITOCHONDRIAL"/>
    <property type="match status" value="1"/>
</dbReference>
<dbReference type="SMART" id="SM01264">
    <property type="entry name" value="M16C_associated"/>
    <property type="match status" value="1"/>
</dbReference>
<accession>A0ABW8TBX9</accession>
<feature type="coiled-coil region" evidence="1">
    <location>
        <begin position="651"/>
        <end position="678"/>
    </location>
</feature>
<dbReference type="InterPro" id="IPR007863">
    <property type="entry name" value="Peptidase_M16_C"/>
</dbReference>
<dbReference type="PANTHER" id="PTHR43016">
    <property type="entry name" value="PRESEQUENCE PROTEASE"/>
    <property type="match status" value="1"/>
</dbReference>
<reference evidence="3 4" key="1">
    <citation type="submission" date="2024-11" db="EMBL/GenBank/DDBJ databases">
        <authorList>
            <person name="Heng Y.C."/>
            <person name="Lim A.C.H."/>
            <person name="Lee J.K.Y."/>
            <person name="Kittelmann S."/>
        </authorList>
    </citation>
    <scope>NUCLEOTIDE SEQUENCE [LARGE SCALE GENOMIC DNA]</scope>
    <source>
        <strain evidence="3 4">WILCCON 0114</strain>
    </source>
</reference>
<evidence type="ECO:0000259" key="2">
    <source>
        <dbReference type="SMART" id="SM01264"/>
    </source>
</evidence>
<dbReference type="InterPro" id="IPR013578">
    <property type="entry name" value="Peptidase_M16C_assoc"/>
</dbReference>